<dbReference type="PANTHER" id="PTHR43364:SF4">
    <property type="entry name" value="NAD(P)-LINKED OXIDOREDUCTASE SUPERFAMILY PROTEIN"/>
    <property type="match status" value="1"/>
</dbReference>
<dbReference type="InterPro" id="IPR050523">
    <property type="entry name" value="AKR_Detox_Biosynth"/>
</dbReference>
<comment type="caution">
    <text evidence="5">The sequence shown here is derived from an EMBL/GenBank/DDBJ whole genome shotgun (WGS) entry which is preliminary data.</text>
</comment>
<evidence type="ECO:0000313" key="6">
    <source>
        <dbReference type="Proteomes" id="UP000053095"/>
    </source>
</evidence>
<evidence type="ECO:0000256" key="2">
    <source>
        <dbReference type="ARBA" id="ARBA00038157"/>
    </source>
</evidence>
<dbReference type="InterPro" id="IPR023210">
    <property type="entry name" value="NADP_OxRdtase_dom"/>
</dbReference>
<evidence type="ECO:0000256" key="3">
    <source>
        <dbReference type="SAM" id="Coils"/>
    </source>
</evidence>
<evidence type="ECO:0000259" key="4">
    <source>
        <dbReference type="Pfam" id="PF00248"/>
    </source>
</evidence>
<feature type="domain" description="NADP-dependent oxidoreductase" evidence="4">
    <location>
        <begin position="195"/>
        <end position="367"/>
    </location>
</feature>
<name>A0A6V8HPN9_TALPI</name>
<proteinExistence type="inferred from homology"/>
<reference evidence="6" key="1">
    <citation type="journal article" date="2015" name="Genome Announc.">
        <title>Draft genome sequence of Talaromyces cellulolyticus strain Y-94, a source of lignocellulosic biomass-degrading enzymes.</title>
        <authorList>
            <person name="Fujii T."/>
            <person name="Koike H."/>
            <person name="Sawayama S."/>
            <person name="Yano S."/>
            <person name="Inoue H."/>
        </authorList>
    </citation>
    <scope>NUCLEOTIDE SEQUENCE [LARGE SCALE GENOMIC DNA]</scope>
    <source>
        <strain evidence="6">Y-94</strain>
    </source>
</reference>
<dbReference type="Pfam" id="PF00248">
    <property type="entry name" value="Aldo_ket_red"/>
    <property type="match status" value="1"/>
</dbReference>
<dbReference type="InterPro" id="IPR036812">
    <property type="entry name" value="NAD(P)_OxRdtase_dom_sf"/>
</dbReference>
<keyword evidence="6" id="KW-1185">Reference proteome</keyword>
<dbReference type="SUPFAM" id="SSF51430">
    <property type="entry name" value="NAD(P)-linked oxidoreductase"/>
    <property type="match status" value="1"/>
</dbReference>
<dbReference type="PANTHER" id="PTHR43364">
    <property type="entry name" value="NADH-SPECIFIC METHYLGLYOXAL REDUCTASE-RELATED"/>
    <property type="match status" value="1"/>
</dbReference>
<sequence length="393" mass="44940">MSSYKNVSKNNLRERVEQSGVILAIPCLRCSQQNKKCIMSEISKRCSECIRDGRCKCVEMASSDLAWKKLLEAQRKLDEDEEATLAKLLRLKKQRKLLQKHAGQFIQTDIKDVEELEKLEEEEEWRAVEERAKQEAERKEQELIVAMLNSGGANGLVVDDSSWLAAFSSPNQLLLNTPESYYGNSNSIFFKRFDLSNFSADEIEDVVRICQEKGFVLPSVYEGNYNAVDRLIEMKTFPIIRKYNMAFHAYSPIAGGFLSKTPQYIKEGGQGRWDASTFFGKLYHGMYNKPNVLEFLEKFGKIASTQANCSQAEMAYRWIAFHSQLKGELGDKIIIGARFGPQLTEVLDALKWGPLSDETVKEIDGLWDVVKDDPPAEHRALIEELLKRMDMKY</sequence>
<comment type="similarity">
    <text evidence="2">Belongs to the aldo/keto reductase family. Aldo/keto reductase 2 subfamily.</text>
</comment>
<dbReference type="Gene3D" id="3.20.20.100">
    <property type="entry name" value="NADP-dependent oxidoreductase domain"/>
    <property type="match status" value="1"/>
</dbReference>
<gene>
    <name evidence="5" type="ORF">TCE0_060r19116</name>
</gene>
<dbReference type="Proteomes" id="UP000053095">
    <property type="component" value="Unassembled WGS sequence"/>
</dbReference>
<keyword evidence="1" id="KW-0560">Oxidoreductase</keyword>
<evidence type="ECO:0000256" key="1">
    <source>
        <dbReference type="ARBA" id="ARBA00023002"/>
    </source>
</evidence>
<protein>
    <submittedName>
        <fullName evidence="5">Aldo-keto reductase</fullName>
    </submittedName>
</protein>
<feature type="coiled-coil region" evidence="3">
    <location>
        <begin position="113"/>
        <end position="149"/>
    </location>
</feature>
<dbReference type="EMBL" id="DF933856">
    <property type="protein sequence ID" value="GAM43915.1"/>
    <property type="molecule type" value="Genomic_DNA"/>
</dbReference>
<dbReference type="GO" id="GO:0016491">
    <property type="term" value="F:oxidoreductase activity"/>
    <property type="evidence" value="ECO:0007669"/>
    <property type="project" value="UniProtKB-KW"/>
</dbReference>
<keyword evidence="3" id="KW-0175">Coiled coil</keyword>
<evidence type="ECO:0000313" key="5">
    <source>
        <dbReference type="EMBL" id="GAM43915.1"/>
    </source>
</evidence>
<organism evidence="5 6">
    <name type="scientific">Talaromyces pinophilus</name>
    <name type="common">Penicillium pinophilum</name>
    <dbReference type="NCBI Taxonomy" id="128442"/>
    <lineage>
        <taxon>Eukaryota</taxon>
        <taxon>Fungi</taxon>
        <taxon>Dikarya</taxon>
        <taxon>Ascomycota</taxon>
        <taxon>Pezizomycotina</taxon>
        <taxon>Eurotiomycetes</taxon>
        <taxon>Eurotiomycetidae</taxon>
        <taxon>Eurotiales</taxon>
        <taxon>Trichocomaceae</taxon>
        <taxon>Talaromyces</taxon>
        <taxon>Talaromyces sect. Talaromyces</taxon>
    </lineage>
</organism>
<accession>A0A6V8HPN9</accession>
<dbReference type="AlphaFoldDB" id="A0A6V8HPN9"/>